<dbReference type="PANTHER" id="PTHR43592">
    <property type="entry name" value="CAAX AMINO TERMINAL PROTEASE"/>
    <property type="match status" value="1"/>
</dbReference>
<keyword evidence="1" id="KW-0812">Transmembrane</keyword>
<evidence type="ECO:0000313" key="3">
    <source>
        <dbReference type="EMBL" id="EDT15888.1"/>
    </source>
</evidence>
<dbReference type="GO" id="GO:0006508">
    <property type="term" value="P:proteolysis"/>
    <property type="evidence" value="ECO:0007669"/>
    <property type="project" value="UniProtKB-KW"/>
</dbReference>
<keyword evidence="3" id="KW-0378">Hydrolase</keyword>
<reference evidence="3 4" key="1">
    <citation type="submission" date="2007-07" db="EMBL/GenBank/DDBJ databases">
        <title>Annotation of Clostridium perfringens E str. JGS1987.</title>
        <authorList>
            <person name="Paulsen I."/>
            <person name="Sebastian Y."/>
        </authorList>
    </citation>
    <scope>NUCLEOTIDE SEQUENCE [LARGE SCALE GENOMIC DNA]</scope>
    <source>
        <strain evidence="4">E str. JGS1987</strain>
    </source>
</reference>
<evidence type="ECO:0000259" key="2">
    <source>
        <dbReference type="Pfam" id="PF02517"/>
    </source>
</evidence>
<evidence type="ECO:0000313" key="4">
    <source>
        <dbReference type="Proteomes" id="UP000005337"/>
    </source>
</evidence>
<dbReference type="GO" id="GO:0004175">
    <property type="term" value="F:endopeptidase activity"/>
    <property type="evidence" value="ECO:0007669"/>
    <property type="project" value="UniProtKB-ARBA"/>
</dbReference>
<dbReference type="Proteomes" id="UP000005337">
    <property type="component" value="Unassembled WGS sequence"/>
</dbReference>
<proteinExistence type="predicted"/>
<feature type="transmembrane region" description="Helical" evidence="1">
    <location>
        <begin position="44"/>
        <end position="62"/>
    </location>
</feature>
<keyword evidence="1" id="KW-0472">Membrane</keyword>
<keyword evidence="3" id="KW-0645">Protease</keyword>
<organism evidence="3 4">
    <name type="scientific">Clostridium perfringens E str. JGS1987</name>
    <dbReference type="NCBI Taxonomy" id="451755"/>
    <lineage>
        <taxon>Bacteria</taxon>
        <taxon>Bacillati</taxon>
        <taxon>Bacillota</taxon>
        <taxon>Clostridia</taxon>
        <taxon>Eubacteriales</taxon>
        <taxon>Clostridiaceae</taxon>
        <taxon>Clostridium</taxon>
    </lineage>
</organism>
<name>B1BR18_CLOPF</name>
<dbReference type="AlphaFoldDB" id="B1BR18"/>
<accession>B1BR18</accession>
<feature type="domain" description="CAAX prenyl protease 2/Lysostaphin resistance protein A-like" evidence="2">
    <location>
        <begin position="128"/>
        <end position="215"/>
    </location>
</feature>
<sequence>MNYKLKSTLDIIKVCICEIMLMISFTFIFYFIKSYFYTNDVLNMFFWILKEILVYVILMWLFKIKILNYFKIKTKFNIKMIMISLTILYLIVELILFNVLPTIPNYSIYVFIDSIFGGKGIKGVYLLTYVFIVTVIIAPILEEVVYRGYILGNLLKVYNKPIIPIVISALAFGLIHLGTQSSINGFIFGLVSGYIYYKYSNLKYNVLLHSSINLVTYMSLIIKLF</sequence>
<dbReference type="RefSeq" id="WP_004456661.1">
    <property type="nucleotide sequence ID" value="NZ_ABDW01000006.1"/>
</dbReference>
<feature type="transmembrane region" description="Helical" evidence="1">
    <location>
        <begin position="12"/>
        <end position="32"/>
    </location>
</feature>
<dbReference type="PANTHER" id="PTHR43592:SF15">
    <property type="entry name" value="CAAX AMINO TERMINAL PROTEASE FAMILY PROTEIN"/>
    <property type="match status" value="1"/>
</dbReference>
<dbReference type="EMBL" id="ABDW01000006">
    <property type="protein sequence ID" value="EDT15888.1"/>
    <property type="molecule type" value="Genomic_DNA"/>
</dbReference>
<dbReference type="GO" id="GO:0080120">
    <property type="term" value="P:CAAX-box protein maturation"/>
    <property type="evidence" value="ECO:0007669"/>
    <property type="project" value="UniProtKB-ARBA"/>
</dbReference>
<dbReference type="InterPro" id="IPR003675">
    <property type="entry name" value="Rce1/LyrA-like_dom"/>
</dbReference>
<evidence type="ECO:0000256" key="1">
    <source>
        <dbReference type="SAM" id="Phobius"/>
    </source>
</evidence>
<keyword evidence="1" id="KW-1133">Transmembrane helix</keyword>
<feature type="transmembrane region" description="Helical" evidence="1">
    <location>
        <begin position="123"/>
        <end position="145"/>
    </location>
</feature>
<gene>
    <name evidence="3" type="ORF">AC3_A0146</name>
</gene>
<comment type="caution">
    <text evidence="3">The sequence shown here is derived from an EMBL/GenBank/DDBJ whole genome shotgun (WGS) entry which is preliminary data.</text>
</comment>
<feature type="transmembrane region" description="Helical" evidence="1">
    <location>
        <begin position="83"/>
        <end position="103"/>
    </location>
</feature>
<feature type="transmembrane region" description="Helical" evidence="1">
    <location>
        <begin position="157"/>
        <end position="175"/>
    </location>
</feature>
<protein>
    <submittedName>
        <fullName evidence="3">Caax amino protease family protein</fullName>
    </submittedName>
</protein>
<dbReference type="Pfam" id="PF02517">
    <property type="entry name" value="Rce1-like"/>
    <property type="match status" value="1"/>
</dbReference>